<accession>A0A3S3PBY5</accession>
<feature type="domain" description="Peptidase M16 C-terminal" evidence="5">
    <location>
        <begin position="202"/>
        <end position="376"/>
    </location>
</feature>
<evidence type="ECO:0000259" key="4">
    <source>
        <dbReference type="Pfam" id="PF00675"/>
    </source>
</evidence>
<feature type="domain" description="Peptidase M16 N-terminal" evidence="4">
    <location>
        <begin position="53"/>
        <end position="193"/>
    </location>
</feature>
<dbReference type="Pfam" id="PF05193">
    <property type="entry name" value="Peptidase_M16_C"/>
    <property type="match status" value="1"/>
</dbReference>
<dbReference type="EMBL" id="NCKU01004793">
    <property type="protein sequence ID" value="RWS05427.1"/>
    <property type="molecule type" value="Genomic_DNA"/>
</dbReference>
<organism evidence="6 7">
    <name type="scientific">Dinothrombium tinctorium</name>
    <dbReference type="NCBI Taxonomy" id="1965070"/>
    <lineage>
        <taxon>Eukaryota</taxon>
        <taxon>Metazoa</taxon>
        <taxon>Ecdysozoa</taxon>
        <taxon>Arthropoda</taxon>
        <taxon>Chelicerata</taxon>
        <taxon>Arachnida</taxon>
        <taxon>Acari</taxon>
        <taxon>Acariformes</taxon>
        <taxon>Trombidiformes</taxon>
        <taxon>Prostigmata</taxon>
        <taxon>Anystina</taxon>
        <taxon>Parasitengona</taxon>
        <taxon>Trombidioidea</taxon>
        <taxon>Trombidiidae</taxon>
        <taxon>Dinothrombium</taxon>
    </lineage>
</organism>
<keyword evidence="2" id="KW-0809">Transit peptide</keyword>
<evidence type="ECO:0000256" key="2">
    <source>
        <dbReference type="ARBA" id="ARBA00022946"/>
    </source>
</evidence>
<proteinExistence type="predicted"/>
<dbReference type="InterPro" id="IPR011765">
    <property type="entry name" value="Pept_M16_N"/>
</dbReference>
<dbReference type="OrthoDB" id="6369905at2759"/>
<dbReference type="InterPro" id="IPR011249">
    <property type="entry name" value="Metalloenz_LuxS/M16"/>
</dbReference>
<dbReference type="FunFam" id="3.30.830.10:FF:000021">
    <property type="entry name" value="Cytochrome b-c1 complex subunit 2"/>
    <property type="match status" value="1"/>
</dbReference>
<evidence type="ECO:0000313" key="7">
    <source>
        <dbReference type="Proteomes" id="UP000285301"/>
    </source>
</evidence>
<evidence type="ECO:0000313" key="6">
    <source>
        <dbReference type="EMBL" id="RWS05427.1"/>
    </source>
</evidence>
<keyword evidence="3" id="KW-0496">Mitochondrion</keyword>
<name>A0A3S3PBY5_9ACAR</name>
<dbReference type="InterPro" id="IPR007863">
    <property type="entry name" value="Peptidase_M16_C"/>
</dbReference>
<dbReference type="FunFam" id="3.30.830.10:FF:000039">
    <property type="entry name" value="Ubiquinol-cytochrome c reductase core subunit 2"/>
    <property type="match status" value="1"/>
</dbReference>
<dbReference type="SUPFAM" id="SSF63411">
    <property type="entry name" value="LuxS/MPP-like metallohydrolase"/>
    <property type="match status" value="2"/>
</dbReference>
<comment type="subcellular location">
    <subcellularLocation>
        <location evidence="1">Mitochondrion</location>
    </subcellularLocation>
</comment>
<dbReference type="AlphaFoldDB" id="A0A3S3PBY5"/>
<sequence length="452" mass="49669">MSFKLRKVNDGFVLAKRALSAKPTPKVAEKQEASRSLKQTKLPNGLLVIGLENYAPVARVGVFVRAGARFETQANYGVTHCLRNAAGFSTKKSTIFGITRNLEHIGGFLTATATREDMIYKLGNSRQYSESNLGYLADTVTRPAYKPWELEDFAYRMETECEQLKINREAALIELLHKAAFRGGLSNSLYSPDYMLGHHDHNMLMEYFNDYYLSKQMVVVGLGLDHDYLVDFVEKNFTMNNGEVKPSKPSKFVSTEVRIDQNEDVALAAVVTEGASTKNFKDMLCLSLFQHLLGSGPRIKYNPGGSILQDAASKASQNPSVVSALNISYSDSGLFGFVVAGAADDMNSLIKGIVGRMRETAKSLKDEHLVKAKNALKTSYLMDLESNDSLLDEIGTQALNFGKVLSLPELEAAIDGITLSDLSSVANRVMKGKGAMASMGKLHNMPYLEDIV</sequence>
<dbReference type="Gene3D" id="3.30.830.10">
    <property type="entry name" value="Metalloenzyme, LuxS/M16 peptidase-like"/>
    <property type="match status" value="2"/>
</dbReference>
<dbReference type="GO" id="GO:0016020">
    <property type="term" value="C:membrane"/>
    <property type="evidence" value="ECO:0007669"/>
    <property type="project" value="UniProtKB-ARBA"/>
</dbReference>
<dbReference type="GO" id="GO:0046872">
    <property type="term" value="F:metal ion binding"/>
    <property type="evidence" value="ECO:0007669"/>
    <property type="project" value="InterPro"/>
</dbReference>
<dbReference type="Proteomes" id="UP000285301">
    <property type="component" value="Unassembled WGS sequence"/>
</dbReference>
<evidence type="ECO:0000259" key="5">
    <source>
        <dbReference type="Pfam" id="PF05193"/>
    </source>
</evidence>
<comment type="caution">
    <text evidence="6">The sequence shown here is derived from an EMBL/GenBank/DDBJ whole genome shotgun (WGS) entry which is preliminary data.</text>
</comment>
<dbReference type="PANTHER" id="PTHR11851">
    <property type="entry name" value="METALLOPROTEASE"/>
    <property type="match status" value="1"/>
</dbReference>
<dbReference type="PANTHER" id="PTHR11851:SF226">
    <property type="entry name" value="CYTOCHROME B-C1 COMPLEX SUBUNIT 2, MITOCHONDRIAL"/>
    <property type="match status" value="1"/>
</dbReference>
<dbReference type="GO" id="GO:0005739">
    <property type="term" value="C:mitochondrion"/>
    <property type="evidence" value="ECO:0007669"/>
    <property type="project" value="UniProtKB-SubCell"/>
</dbReference>
<dbReference type="Pfam" id="PF00675">
    <property type="entry name" value="Peptidase_M16"/>
    <property type="match status" value="1"/>
</dbReference>
<gene>
    <name evidence="6" type="ORF">B4U79_06988</name>
</gene>
<evidence type="ECO:0000256" key="3">
    <source>
        <dbReference type="ARBA" id="ARBA00023128"/>
    </source>
</evidence>
<protein>
    <submittedName>
        <fullName evidence="6">Cytochrome b-c1 complex subunit 2-like protein</fullName>
    </submittedName>
</protein>
<dbReference type="STRING" id="1965070.A0A3S3PBY5"/>
<keyword evidence="7" id="KW-1185">Reference proteome</keyword>
<reference evidence="6 7" key="1">
    <citation type="journal article" date="2018" name="Gigascience">
        <title>Genomes of trombidid mites reveal novel predicted allergens and laterally-transferred genes associated with secondary metabolism.</title>
        <authorList>
            <person name="Dong X."/>
            <person name="Chaisiri K."/>
            <person name="Xia D."/>
            <person name="Armstrong S.D."/>
            <person name="Fang Y."/>
            <person name="Donnelly M.J."/>
            <person name="Kadowaki T."/>
            <person name="McGarry J.W."/>
            <person name="Darby A.C."/>
            <person name="Makepeace B.L."/>
        </authorList>
    </citation>
    <scope>NUCLEOTIDE SEQUENCE [LARGE SCALE GENOMIC DNA]</scope>
    <source>
        <strain evidence="6">UoL-WK</strain>
    </source>
</reference>
<dbReference type="InterPro" id="IPR050361">
    <property type="entry name" value="MPP/UQCRC_Complex"/>
</dbReference>
<evidence type="ECO:0000256" key="1">
    <source>
        <dbReference type="ARBA" id="ARBA00004173"/>
    </source>
</evidence>